<comment type="caution">
    <text evidence="1">The sequence shown here is derived from an EMBL/GenBank/DDBJ whole genome shotgun (WGS) entry which is preliminary data.</text>
</comment>
<keyword evidence="2" id="KW-1185">Reference proteome</keyword>
<proteinExistence type="predicted"/>
<dbReference type="Proteomes" id="UP000216188">
    <property type="component" value="Unassembled WGS sequence"/>
</dbReference>
<evidence type="ECO:0000313" key="1">
    <source>
        <dbReference type="EMBL" id="OYR28277.1"/>
    </source>
</evidence>
<accession>A0A256GM73</accession>
<dbReference type="AlphaFoldDB" id="A0A256GM73"/>
<protein>
    <submittedName>
        <fullName evidence="1">Uncharacterized protein</fullName>
    </submittedName>
</protein>
<name>A0A256GM73_9HYPH</name>
<gene>
    <name evidence="1" type="ORF">CEV34_1404</name>
</gene>
<reference evidence="1 2" key="1">
    <citation type="submission" date="2017-07" db="EMBL/GenBank/DDBJ databases">
        <title>Phylogenetic study on the rhizospheric bacterium Ochrobactrum sp. A44.</title>
        <authorList>
            <person name="Krzyzanowska D.M."/>
            <person name="Ossowicki A."/>
            <person name="Rajewska M."/>
            <person name="Maciag T."/>
            <person name="Kaczynski Z."/>
            <person name="Czerwicka M."/>
            <person name="Jafra S."/>
        </authorList>
    </citation>
    <scope>NUCLEOTIDE SEQUENCE [LARGE SCALE GENOMIC DNA]</scope>
    <source>
        <strain evidence="1 2">CCUG 30717</strain>
    </source>
</reference>
<sequence length="55" mass="6321">MKQDAAEQCFKLCAGALFICFVRIWRWAIAIERALNTVFMKQNIAGWKAPAMTTR</sequence>
<evidence type="ECO:0000313" key="2">
    <source>
        <dbReference type="Proteomes" id="UP000216188"/>
    </source>
</evidence>
<dbReference type="EMBL" id="NNRM01000016">
    <property type="protein sequence ID" value="OYR28277.1"/>
    <property type="molecule type" value="Genomic_DNA"/>
</dbReference>
<organism evidence="1 2">
    <name type="scientific">Brucella pseudogrignonensis</name>
    <dbReference type="NCBI Taxonomy" id="419475"/>
    <lineage>
        <taxon>Bacteria</taxon>
        <taxon>Pseudomonadati</taxon>
        <taxon>Pseudomonadota</taxon>
        <taxon>Alphaproteobacteria</taxon>
        <taxon>Hyphomicrobiales</taxon>
        <taxon>Brucellaceae</taxon>
        <taxon>Brucella/Ochrobactrum group</taxon>
        <taxon>Brucella</taxon>
    </lineage>
</organism>